<keyword evidence="2" id="KW-1185">Reference proteome</keyword>
<sequence length="362" mass="40563">MANSFCLEDPFHENLKRTGSGEDPYHENLKRTGSSEDPYHENLKRTGSSEDPYHENLKRTGSSEDPYHENLKRRGSSGETHSINVILGFSKDQYPLLTPMGYTQPQKADSRHLEDLCRPIASLDQSAQCSAFTESDVLCNEKCNRVPEDFQKGVDGRGTSPELANDDQTKKKHRRNRTTFTTFQLHELERAFERSHYPDVYCREELGMKVNLSEVRVQVWFQNRRAKCRRQEKLDSANAPILSYSRPPKSYGAVPRPDPQPEPQDPWLSAPASMHNVTGCMGPGESPHAQPVYPGHSLSFLGGSPGHGVMHQGMTQSMQPLAPGHGLVHQGIVPGMRGVSCMASPAYQCPASYNDKYPQLRT</sequence>
<comment type="caution">
    <text evidence="1">The sequence shown here is derived from an EMBL/GenBank/DDBJ whole genome shotgun (WGS) entry which is preliminary data.</text>
</comment>
<dbReference type="EMBL" id="CM055759">
    <property type="protein sequence ID" value="KAJ7987440.1"/>
    <property type="molecule type" value="Genomic_DNA"/>
</dbReference>
<evidence type="ECO:0000313" key="2">
    <source>
        <dbReference type="Proteomes" id="UP001157502"/>
    </source>
</evidence>
<proteinExistence type="predicted"/>
<dbReference type="Proteomes" id="UP001157502">
    <property type="component" value="Chromosome 32"/>
</dbReference>
<reference evidence="1" key="1">
    <citation type="submission" date="2021-05" db="EMBL/GenBank/DDBJ databases">
        <authorList>
            <person name="Pan Q."/>
            <person name="Jouanno E."/>
            <person name="Zahm M."/>
            <person name="Klopp C."/>
            <person name="Cabau C."/>
            <person name="Louis A."/>
            <person name="Berthelot C."/>
            <person name="Parey E."/>
            <person name="Roest Crollius H."/>
            <person name="Montfort J."/>
            <person name="Robinson-Rechavi M."/>
            <person name="Bouchez O."/>
            <person name="Lampietro C."/>
            <person name="Lopez Roques C."/>
            <person name="Donnadieu C."/>
            <person name="Postlethwait J."/>
            <person name="Bobe J."/>
            <person name="Dillon D."/>
            <person name="Chandos A."/>
            <person name="von Hippel F."/>
            <person name="Guiguen Y."/>
        </authorList>
    </citation>
    <scope>NUCLEOTIDE SEQUENCE</scope>
    <source>
        <strain evidence="1">YG-Jan2019</strain>
    </source>
</reference>
<gene>
    <name evidence="1" type="ORF">DPEC_G00326500</name>
</gene>
<evidence type="ECO:0000313" key="1">
    <source>
        <dbReference type="EMBL" id="KAJ7987440.1"/>
    </source>
</evidence>
<protein>
    <submittedName>
        <fullName evidence="1">Uncharacterized protein</fullName>
    </submittedName>
</protein>
<name>A0ACC2F829_DALPE</name>
<organism evidence="1 2">
    <name type="scientific">Dallia pectoralis</name>
    <name type="common">Alaska blackfish</name>
    <dbReference type="NCBI Taxonomy" id="75939"/>
    <lineage>
        <taxon>Eukaryota</taxon>
        <taxon>Metazoa</taxon>
        <taxon>Chordata</taxon>
        <taxon>Craniata</taxon>
        <taxon>Vertebrata</taxon>
        <taxon>Euteleostomi</taxon>
        <taxon>Actinopterygii</taxon>
        <taxon>Neopterygii</taxon>
        <taxon>Teleostei</taxon>
        <taxon>Protacanthopterygii</taxon>
        <taxon>Esociformes</taxon>
        <taxon>Umbridae</taxon>
        <taxon>Dallia</taxon>
    </lineage>
</organism>
<accession>A0ACC2F829</accession>